<dbReference type="PANTHER" id="PTHR13389:SF0">
    <property type="entry name" value="PUMILIO HOMOLOG 3"/>
    <property type="match status" value="1"/>
</dbReference>
<reference evidence="2" key="1">
    <citation type="submission" date="2023-03" db="EMBL/GenBank/DDBJ databases">
        <title>Massive genome expansion in bonnet fungi (Mycena s.s.) driven by repeated elements and novel gene families across ecological guilds.</title>
        <authorList>
            <consortium name="Lawrence Berkeley National Laboratory"/>
            <person name="Harder C.B."/>
            <person name="Miyauchi S."/>
            <person name="Viragh M."/>
            <person name="Kuo A."/>
            <person name="Thoen E."/>
            <person name="Andreopoulos B."/>
            <person name="Lu D."/>
            <person name="Skrede I."/>
            <person name="Drula E."/>
            <person name="Henrissat B."/>
            <person name="Morin E."/>
            <person name="Kohler A."/>
            <person name="Barry K."/>
            <person name="LaButti K."/>
            <person name="Morin E."/>
            <person name="Salamov A."/>
            <person name="Lipzen A."/>
            <person name="Mereny Z."/>
            <person name="Hegedus B."/>
            <person name="Baldrian P."/>
            <person name="Stursova M."/>
            <person name="Weitz H."/>
            <person name="Taylor A."/>
            <person name="Grigoriev I.V."/>
            <person name="Nagy L.G."/>
            <person name="Martin F."/>
            <person name="Kauserud H."/>
        </authorList>
    </citation>
    <scope>NUCLEOTIDE SEQUENCE</scope>
    <source>
        <strain evidence="2">CBHHK182m</strain>
    </source>
</reference>
<protein>
    <submittedName>
        <fullName evidence="2">Uncharacterized protein</fullName>
    </submittedName>
</protein>
<evidence type="ECO:0000313" key="2">
    <source>
        <dbReference type="EMBL" id="KAJ7718170.1"/>
    </source>
</evidence>
<name>A0AAD7HDP5_9AGAR</name>
<dbReference type="InterPro" id="IPR016024">
    <property type="entry name" value="ARM-type_fold"/>
</dbReference>
<dbReference type="EMBL" id="JARKIB010000268">
    <property type="protein sequence ID" value="KAJ7718170.1"/>
    <property type="molecule type" value="Genomic_DNA"/>
</dbReference>
<dbReference type="GO" id="GO:0003729">
    <property type="term" value="F:mRNA binding"/>
    <property type="evidence" value="ECO:0007669"/>
    <property type="project" value="TreeGrafter"/>
</dbReference>
<keyword evidence="3" id="KW-1185">Reference proteome</keyword>
<accession>A0AAD7HDP5</accession>
<evidence type="ECO:0000313" key="3">
    <source>
        <dbReference type="Proteomes" id="UP001215598"/>
    </source>
</evidence>
<dbReference type="GO" id="GO:0005730">
    <property type="term" value="C:nucleolus"/>
    <property type="evidence" value="ECO:0007669"/>
    <property type="project" value="TreeGrafter"/>
</dbReference>
<feature type="region of interest" description="Disordered" evidence="1">
    <location>
        <begin position="157"/>
        <end position="181"/>
    </location>
</feature>
<dbReference type="GO" id="GO:0006417">
    <property type="term" value="P:regulation of translation"/>
    <property type="evidence" value="ECO:0007669"/>
    <property type="project" value="TreeGrafter"/>
</dbReference>
<proteinExistence type="predicted"/>
<feature type="compositionally biased region" description="Basic and acidic residues" evidence="1">
    <location>
        <begin position="164"/>
        <end position="173"/>
    </location>
</feature>
<dbReference type="PANTHER" id="PTHR13389">
    <property type="entry name" value="PUMILIO HOMOLOG 3"/>
    <property type="match status" value="1"/>
</dbReference>
<dbReference type="Proteomes" id="UP001215598">
    <property type="component" value="Unassembled WGS sequence"/>
</dbReference>
<evidence type="ECO:0000256" key="1">
    <source>
        <dbReference type="SAM" id="MobiDB-lite"/>
    </source>
</evidence>
<dbReference type="Gene3D" id="1.25.10.10">
    <property type="entry name" value="Leucine-rich Repeat Variant"/>
    <property type="match status" value="1"/>
</dbReference>
<comment type="caution">
    <text evidence="2">The sequence shown here is derived from an EMBL/GenBank/DDBJ whole genome shotgun (WGS) entry which is preliminary data.</text>
</comment>
<dbReference type="InterPro" id="IPR040059">
    <property type="entry name" value="PUM3"/>
</dbReference>
<dbReference type="InterPro" id="IPR011989">
    <property type="entry name" value="ARM-like"/>
</dbReference>
<dbReference type="AlphaFoldDB" id="A0AAD7HDP5"/>
<gene>
    <name evidence="2" type="ORF">B0H16DRAFT_1797882</name>
</gene>
<sequence length="225" mass="25524">MLPTPLPQHTARELKGKYKELAQSKYSKFLVTKLICLCHNHRPSILMEFQGHVLQLLLHREASSVLADAFELYANTYERTLLVRDFYGKETALFTVTSGTDNDKERARKGLADVLNGADPDRRKRVLASMKEALTKHGRKGGAKCGVDTQTLYKLRSRPGRTGAAEDRPETNELRNAYGKNVEGPTTPFLLRKRMEICGTRVDNWNEAQQRRKRKQVRVRASGGN</sequence>
<organism evidence="2 3">
    <name type="scientific">Mycena metata</name>
    <dbReference type="NCBI Taxonomy" id="1033252"/>
    <lineage>
        <taxon>Eukaryota</taxon>
        <taxon>Fungi</taxon>
        <taxon>Dikarya</taxon>
        <taxon>Basidiomycota</taxon>
        <taxon>Agaricomycotina</taxon>
        <taxon>Agaricomycetes</taxon>
        <taxon>Agaricomycetidae</taxon>
        <taxon>Agaricales</taxon>
        <taxon>Marasmiineae</taxon>
        <taxon>Mycenaceae</taxon>
        <taxon>Mycena</taxon>
    </lineage>
</organism>
<dbReference type="SUPFAM" id="SSF48371">
    <property type="entry name" value="ARM repeat"/>
    <property type="match status" value="1"/>
</dbReference>